<organism evidence="3 4">
    <name type="scientific">Guyanagaster necrorhizus</name>
    <dbReference type="NCBI Taxonomy" id="856835"/>
    <lineage>
        <taxon>Eukaryota</taxon>
        <taxon>Fungi</taxon>
        <taxon>Dikarya</taxon>
        <taxon>Basidiomycota</taxon>
        <taxon>Agaricomycotina</taxon>
        <taxon>Agaricomycetes</taxon>
        <taxon>Agaricomycetidae</taxon>
        <taxon>Agaricales</taxon>
        <taxon>Marasmiineae</taxon>
        <taxon>Physalacriaceae</taxon>
        <taxon>Guyanagaster</taxon>
    </lineage>
</organism>
<evidence type="ECO:0000313" key="4">
    <source>
        <dbReference type="Proteomes" id="UP000812287"/>
    </source>
</evidence>
<dbReference type="EMBL" id="MU250554">
    <property type="protein sequence ID" value="KAG7442020.1"/>
    <property type="molecule type" value="Genomic_DNA"/>
</dbReference>
<proteinExistence type="predicted"/>
<comment type="caution">
    <text evidence="3">The sequence shown here is derived from an EMBL/GenBank/DDBJ whole genome shotgun (WGS) entry which is preliminary data.</text>
</comment>
<gene>
    <name evidence="3" type="ORF">BT62DRAFT_1079556</name>
</gene>
<protein>
    <submittedName>
        <fullName evidence="3">Uncharacterized protein</fullName>
    </submittedName>
</protein>
<evidence type="ECO:0000256" key="2">
    <source>
        <dbReference type="SAM" id="Phobius"/>
    </source>
</evidence>
<accession>A0A9P7VKH6</accession>
<feature type="compositionally biased region" description="Polar residues" evidence="1">
    <location>
        <begin position="202"/>
        <end position="218"/>
    </location>
</feature>
<dbReference type="Proteomes" id="UP000812287">
    <property type="component" value="Unassembled WGS sequence"/>
</dbReference>
<dbReference type="AlphaFoldDB" id="A0A9P7VKH6"/>
<dbReference type="OrthoDB" id="2974599at2759"/>
<keyword evidence="4" id="KW-1185">Reference proteome</keyword>
<reference evidence="3" key="1">
    <citation type="submission" date="2020-11" db="EMBL/GenBank/DDBJ databases">
        <title>Adaptations for nitrogen fixation in a non-lichenized fungal sporocarp promotes dispersal by wood-feeding termites.</title>
        <authorList>
            <consortium name="DOE Joint Genome Institute"/>
            <person name="Koch R.A."/>
            <person name="Yoon G."/>
            <person name="Arayal U."/>
            <person name="Lail K."/>
            <person name="Amirebrahimi M."/>
            <person name="Labutti K."/>
            <person name="Lipzen A."/>
            <person name="Riley R."/>
            <person name="Barry K."/>
            <person name="Henrissat B."/>
            <person name="Grigoriev I.V."/>
            <person name="Herr J.R."/>
            <person name="Aime M.C."/>
        </authorList>
    </citation>
    <scope>NUCLEOTIDE SEQUENCE</scope>
    <source>
        <strain evidence="3">MCA 3950</strain>
    </source>
</reference>
<dbReference type="GeneID" id="66101795"/>
<evidence type="ECO:0000256" key="1">
    <source>
        <dbReference type="SAM" id="MobiDB-lite"/>
    </source>
</evidence>
<keyword evidence="2" id="KW-1133">Transmembrane helix</keyword>
<sequence>MVHRVVDTSPKSHIALLSSFQQVSLARVKHTFRGISVYKTTLYSKEGDAMIAIRQNTSGPTSTVTAAEATNGASLGIGSSNSATKSTLEWIFIALVCILILSVISRRMMQLRARQIPVWNFFRSPRPVRAHSVSTPGYTLPRLTSIPTAYHPPARMRAVGTAQEVQGDKDALPAYDNAGGPPKYDEIGSTFMPRVDSERVPSVSNTINTRPTFGSETHSAGPRS</sequence>
<name>A0A9P7VKH6_9AGAR</name>
<feature type="region of interest" description="Disordered" evidence="1">
    <location>
        <begin position="185"/>
        <end position="224"/>
    </location>
</feature>
<feature type="transmembrane region" description="Helical" evidence="2">
    <location>
        <begin position="87"/>
        <end position="104"/>
    </location>
</feature>
<evidence type="ECO:0000313" key="3">
    <source>
        <dbReference type="EMBL" id="KAG7442020.1"/>
    </source>
</evidence>
<dbReference type="RefSeq" id="XP_043035520.1">
    <property type="nucleotide sequence ID" value="XM_043179501.1"/>
</dbReference>
<keyword evidence="2" id="KW-0472">Membrane</keyword>
<keyword evidence="2" id="KW-0812">Transmembrane</keyword>